<proteinExistence type="inferred from homology"/>
<dbReference type="Pfam" id="PF13361">
    <property type="entry name" value="UvrD_C"/>
    <property type="match status" value="2"/>
</dbReference>
<dbReference type="SUPFAM" id="SSF52540">
    <property type="entry name" value="P-loop containing nucleoside triphosphate hydrolases"/>
    <property type="match status" value="1"/>
</dbReference>
<keyword evidence="5 10" id="KW-0067">ATP-binding</keyword>
<evidence type="ECO:0000256" key="3">
    <source>
        <dbReference type="ARBA" id="ARBA00022801"/>
    </source>
</evidence>
<evidence type="ECO:0000256" key="1">
    <source>
        <dbReference type="ARBA" id="ARBA00009922"/>
    </source>
</evidence>
<dbReference type="EC" id="5.6.2.4" evidence="8"/>
<comment type="catalytic activity">
    <reaction evidence="9">
        <text>ATP + H2O = ADP + phosphate + H(+)</text>
        <dbReference type="Rhea" id="RHEA:13065"/>
        <dbReference type="ChEBI" id="CHEBI:15377"/>
        <dbReference type="ChEBI" id="CHEBI:15378"/>
        <dbReference type="ChEBI" id="CHEBI:30616"/>
        <dbReference type="ChEBI" id="CHEBI:43474"/>
        <dbReference type="ChEBI" id="CHEBI:456216"/>
        <dbReference type="EC" id="5.6.2.4"/>
    </reaction>
</comment>
<dbReference type="EMBL" id="PFVJ01000025">
    <property type="protein sequence ID" value="PJA90113.1"/>
    <property type="molecule type" value="Genomic_DNA"/>
</dbReference>
<organism evidence="13 14">
    <name type="scientific">Candidatus Magasanikbacteria bacterium CG_4_9_14_3_um_filter_32_9</name>
    <dbReference type="NCBI Taxonomy" id="1974644"/>
    <lineage>
        <taxon>Bacteria</taxon>
        <taxon>Candidatus Magasanikiibacteriota</taxon>
    </lineage>
</organism>
<evidence type="ECO:0000256" key="10">
    <source>
        <dbReference type="PROSITE-ProRule" id="PRU00560"/>
    </source>
</evidence>
<dbReference type="CDD" id="cd17932">
    <property type="entry name" value="DEXQc_UvrD"/>
    <property type="match status" value="1"/>
</dbReference>
<dbReference type="PROSITE" id="PS51198">
    <property type="entry name" value="UVRD_HELICASE_ATP_BIND"/>
    <property type="match status" value="1"/>
</dbReference>
<evidence type="ECO:0000256" key="8">
    <source>
        <dbReference type="ARBA" id="ARBA00034808"/>
    </source>
</evidence>
<feature type="domain" description="UvrD-like helicase C-terminal" evidence="12">
    <location>
        <begin position="291"/>
        <end position="552"/>
    </location>
</feature>
<dbReference type="InterPro" id="IPR000212">
    <property type="entry name" value="DNA_helicase_UvrD/REP"/>
</dbReference>
<dbReference type="PANTHER" id="PTHR11070">
    <property type="entry name" value="UVRD / RECB / PCRA DNA HELICASE FAMILY MEMBER"/>
    <property type="match status" value="1"/>
</dbReference>
<dbReference type="GO" id="GO:0005524">
    <property type="term" value="F:ATP binding"/>
    <property type="evidence" value="ECO:0007669"/>
    <property type="project" value="UniProtKB-UniRule"/>
</dbReference>
<dbReference type="Pfam" id="PF00580">
    <property type="entry name" value="UvrD-helicase"/>
    <property type="match status" value="1"/>
</dbReference>
<dbReference type="Gene3D" id="1.10.10.160">
    <property type="match status" value="1"/>
</dbReference>
<evidence type="ECO:0000256" key="5">
    <source>
        <dbReference type="ARBA" id="ARBA00022840"/>
    </source>
</evidence>
<evidence type="ECO:0000256" key="7">
    <source>
        <dbReference type="ARBA" id="ARBA00034617"/>
    </source>
</evidence>
<evidence type="ECO:0000256" key="9">
    <source>
        <dbReference type="ARBA" id="ARBA00048988"/>
    </source>
</evidence>
<dbReference type="CDD" id="cd18807">
    <property type="entry name" value="SF1_C_UvrD"/>
    <property type="match status" value="1"/>
</dbReference>
<keyword evidence="3 10" id="KW-0378">Hydrolase</keyword>
<dbReference type="Gene3D" id="1.10.486.10">
    <property type="entry name" value="PCRA, domain 4"/>
    <property type="match status" value="1"/>
</dbReference>
<comment type="similarity">
    <text evidence="1">Belongs to the helicase family. UvrD subfamily.</text>
</comment>
<dbReference type="PROSITE" id="PS51217">
    <property type="entry name" value="UVRD_HELICASE_CTER"/>
    <property type="match status" value="1"/>
</dbReference>
<dbReference type="GO" id="GO:0016887">
    <property type="term" value="F:ATP hydrolysis activity"/>
    <property type="evidence" value="ECO:0007669"/>
    <property type="project" value="RHEA"/>
</dbReference>
<dbReference type="InterPro" id="IPR014016">
    <property type="entry name" value="UvrD-like_ATP-bd"/>
</dbReference>
<dbReference type="Gene3D" id="3.40.50.300">
    <property type="entry name" value="P-loop containing nucleotide triphosphate hydrolases"/>
    <property type="match status" value="2"/>
</dbReference>
<evidence type="ECO:0000313" key="14">
    <source>
        <dbReference type="Proteomes" id="UP000230843"/>
    </source>
</evidence>
<feature type="binding site" evidence="10">
    <location>
        <begin position="27"/>
        <end position="34"/>
    </location>
    <ligand>
        <name>ATP</name>
        <dbReference type="ChEBI" id="CHEBI:30616"/>
    </ligand>
</feature>
<sequence length="670" mass="77183">MINFHSELNSEQIKVVTDGDGACLVLAGAGSGKTRTITYRVAYLLEQGINVENILLVTFTNKAAREMLTRVQELTRGKTHMPWAGTFHSIAFKILKRQAKVLDYENNFTVLDSEDSRDLIKICVKQEGLQKAGQKFPSTKVLQSILSFSRNSEMGLEEVINLKYPHFLNLRDELGIIFNEYEKRKKLSNSMDFDDLLINFYRLLQSSSQMLDHYSNQFKYVLVDEYQDTNKVQDSIINLLASGHKNILVVGDDAQSIYSFRAANVNNILDFPKKYENTKVFKLETNYRSTPNILELANDVIDKNVKQFRKVLKSSRDKDVTPELHSFYSQKNEAEYVAERIVDFQKDDIKSIAVLFRSTHHSQALEMELNRLGVDYEYRGGIRFFERAHIKDVLAFLRIYYNPNDVVSWNRILNMQSGIGLVTAQKIISFAKNLTPEQIISTEIPMSARAKVGWGDFLQIWKDIINVQAKNPAILIEAVLNSIYVQYLKSEHDNYRERIQDIEQLMNFAESYDELENFLAESALQEGNARKDTKEERNEDAVILSTIHQAKGLEWDVVFIINLSSGQFPNERAIREKDGIEEERRLFYVAITRAKTHLFITYSESGGFGNLFSGPSLFIGELNSKSLTDERAREVNVFTDLSDDTDEIEYLPFEDDFPKRFGFLRNIDEL</sequence>
<dbReference type="InterPro" id="IPR013986">
    <property type="entry name" value="DExx_box_DNA_helicase_dom_sf"/>
</dbReference>
<keyword evidence="6" id="KW-0413">Isomerase</keyword>
<feature type="domain" description="UvrD-like helicase ATP-binding" evidence="11">
    <location>
        <begin position="6"/>
        <end position="290"/>
    </location>
</feature>
<dbReference type="PANTHER" id="PTHR11070:SF3">
    <property type="entry name" value="DNA 3'-5' HELICASE"/>
    <property type="match status" value="1"/>
</dbReference>
<protein>
    <recommendedName>
        <fullName evidence="8">DNA 3'-5' helicase</fullName>
        <ecNumber evidence="8">5.6.2.4</ecNumber>
    </recommendedName>
</protein>
<gene>
    <name evidence="13" type="ORF">CO137_01050</name>
</gene>
<dbReference type="Proteomes" id="UP000230843">
    <property type="component" value="Unassembled WGS sequence"/>
</dbReference>
<dbReference type="GO" id="GO:0000725">
    <property type="term" value="P:recombinational repair"/>
    <property type="evidence" value="ECO:0007669"/>
    <property type="project" value="TreeGrafter"/>
</dbReference>
<comment type="catalytic activity">
    <reaction evidence="7">
        <text>Couples ATP hydrolysis with the unwinding of duplex DNA by translocating in the 3'-5' direction.</text>
        <dbReference type="EC" id="5.6.2.4"/>
    </reaction>
</comment>
<accession>A0A2M7Z7A5</accession>
<evidence type="ECO:0000259" key="12">
    <source>
        <dbReference type="PROSITE" id="PS51217"/>
    </source>
</evidence>
<keyword evidence="2 10" id="KW-0547">Nucleotide-binding</keyword>
<evidence type="ECO:0000256" key="6">
    <source>
        <dbReference type="ARBA" id="ARBA00023235"/>
    </source>
</evidence>
<evidence type="ECO:0000313" key="13">
    <source>
        <dbReference type="EMBL" id="PJA90113.1"/>
    </source>
</evidence>
<reference evidence="14" key="1">
    <citation type="submission" date="2017-09" db="EMBL/GenBank/DDBJ databases">
        <title>Depth-based differentiation of microbial function through sediment-hosted aquifers and enrichment of novel symbionts in the deep terrestrial subsurface.</title>
        <authorList>
            <person name="Probst A.J."/>
            <person name="Ladd B."/>
            <person name="Jarett J.K."/>
            <person name="Geller-Mcgrath D.E."/>
            <person name="Sieber C.M.K."/>
            <person name="Emerson J.B."/>
            <person name="Anantharaman K."/>
            <person name="Thomas B.C."/>
            <person name="Malmstrom R."/>
            <person name="Stieglmeier M."/>
            <person name="Klingl A."/>
            <person name="Woyke T."/>
            <person name="Ryan C.M."/>
            <person name="Banfield J.F."/>
        </authorList>
    </citation>
    <scope>NUCLEOTIDE SEQUENCE [LARGE SCALE GENOMIC DNA]</scope>
</reference>
<evidence type="ECO:0000259" key="11">
    <source>
        <dbReference type="PROSITE" id="PS51198"/>
    </source>
</evidence>
<dbReference type="GO" id="GO:0005829">
    <property type="term" value="C:cytosol"/>
    <property type="evidence" value="ECO:0007669"/>
    <property type="project" value="TreeGrafter"/>
</dbReference>
<keyword evidence="4 10" id="KW-0347">Helicase</keyword>
<dbReference type="GO" id="GO:0003677">
    <property type="term" value="F:DNA binding"/>
    <property type="evidence" value="ECO:0007669"/>
    <property type="project" value="InterPro"/>
</dbReference>
<comment type="caution">
    <text evidence="13">The sequence shown here is derived from an EMBL/GenBank/DDBJ whole genome shotgun (WGS) entry which is preliminary data.</text>
</comment>
<evidence type="ECO:0000256" key="4">
    <source>
        <dbReference type="ARBA" id="ARBA00022806"/>
    </source>
</evidence>
<dbReference type="InterPro" id="IPR027417">
    <property type="entry name" value="P-loop_NTPase"/>
</dbReference>
<dbReference type="InterPro" id="IPR014017">
    <property type="entry name" value="DNA_helicase_UvrD-like_C"/>
</dbReference>
<dbReference type="AlphaFoldDB" id="A0A2M7Z7A5"/>
<evidence type="ECO:0000256" key="2">
    <source>
        <dbReference type="ARBA" id="ARBA00022741"/>
    </source>
</evidence>
<dbReference type="GO" id="GO:0043138">
    <property type="term" value="F:3'-5' DNA helicase activity"/>
    <property type="evidence" value="ECO:0007669"/>
    <property type="project" value="UniProtKB-EC"/>
</dbReference>
<name>A0A2M7Z7A5_9BACT</name>